<sequence length="246" mass="28534">MVAGIDQHLHEQVYDRATTTAKNLMVELQLGAEELIQKFSLNECCFSEGFCPTIAKQLALYRNQLREAWCYGIKESTIVDSGYVFLDFLALQLATNTVDFDQFWKKFITREYLDKQIEHYQEFILTKKPRYLDLMLSTDNFEGGKRGLCSDKFDPQESYKLSVSALVDASIKLGVAGKFLGVYEKTKVGFKLLAMKLNTPLIKSLVATRISMKRDIWPLQPRDMLQYFLKCETTNRWDCQSFWSVY</sequence>
<dbReference type="Proteomes" id="UP000887577">
    <property type="component" value="Unplaced"/>
</dbReference>
<name>A0A914XXI2_9BILA</name>
<evidence type="ECO:0000313" key="1">
    <source>
        <dbReference type="Proteomes" id="UP000887577"/>
    </source>
</evidence>
<protein>
    <submittedName>
        <fullName evidence="2">Uncharacterized protein</fullName>
    </submittedName>
</protein>
<evidence type="ECO:0000313" key="2">
    <source>
        <dbReference type="WBParaSite" id="PSU_v2.g11232.t1"/>
    </source>
</evidence>
<reference evidence="2" key="1">
    <citation type="submission" date="2022-11" db="UniProtKB">
        <authorList>
            <consortium name="WormBaseParasite"/>
        </authorList>
    </citation>
    <scope>IDENTIFICATION</scope>
</reference>
<accession>A0A914XXI2</accession>
<keyword evidence="1" id="KW-1185">Reference proteome</keyword>
<dbReference type="AlphaFoldDB" id="A0A914XXI2"/>
<organism evidence="1 2">
    <name type="scientific">Panagrolaimus superbus</name>
    <dbReference type="NCBI Taxonomy" id="310955"/>
    <lineage>
        <taxon>Eukaryota</taxon>
        <taxon>Metazoa</taxon>
        <taxon>Ecdysozoa</taxon>
        <taxon>Nematoda</taxon>
        <taxon>Chromadorea</taxon>
        <taxon>Rhabditida</taxon>
        <taxon>Tylenchina</taxon>
        <taxon>Panagrolaimomorpha</taxon>
        <taxon>Panagrolaimoidea</taxon>
        <taxon>Panagrolaimidae</taxon>
        <taxon>Panagrolaimus</taxon>
    </lineage>
</organism>
<proteinExistence type="predicted"/>
<dbReference type="WBParaSite" id="PSU_v2.g11232.t1">
    <property type="protein sequence ID" value="PSU_v2.g11232.t1"/>
    <property type="gene ID" value="PSU_v2.g11232"/>
</dbReference>